<evidence type="ECO:0000313" key="2">
    <source>
        <dbReference type="EMBL" id="RGS44045.1"/>
    </source>
</evidence>
<accession>A0A412IV95</accession>
<sequence>MKKEIKNNSGYTLVELILVIAIILIMSGGAMLTVSAIRSSQATSSMQKFDDEIAALEMKTKSFSVGQAIKIVQNGANYEIYYGTCTDNDVSTFTADSAKADSILERVSIYYSDSYDADAVSTPLTSAVILVRKSDGEILSGYGEYKFCKYNTTSSVGRVTLNRHTGGHTYGKN</sequence>
<evidence type="ECO:0000256" key="1">
    <source>
        <dbReference type="SAM" id="Phobius"/>
    </source>
</evidence>
<name>A0A412IV95_9FIRM</name>
<keyword evidence="1" id="KW-0812">Transmembrane</keyword>
<dbReference type="Proteomes" id="UP000283295">
    <property type="component" value="Unassembled WGS sequence"/>
</dbReference>
<dbReference type="SUPFAM" id="SSF54523">
    <property type="entry name" value="Pili subunits"/>
    <property type="match status" value="1"/>
</dbReference>
<dbReference type="PROSITE" id="PS00409">
    <property type="entry name" value="PROKAR_NTER_METHYL"/>
    <property type="match status" value="1"/>
</dbReference>
<dbReference type="Pfam" id="PF07963">
    <property type="entry name" value="N_methyl"/>
    <property type="match status" value="1"/>
</dbReference>
<reference evidence="2 3" key="1">
    <citation type="submission" date="2018-08" db="EMBL/GenBank/DDBJ databases">
        <title>A genome reference for cultivated species of the human gut microbiota.</title>
        <authorList>
            <person name="Zou Y."/>
            <person name="Xue W."/>
            <person name="Luo G."/>
        </authorList>
    </citation>
    <scope>NUCLEOTIDE SEQUENCE [LARGE SCALE GENOMIC DNA]</scope>
    <source>
        <strain evidence="2 3">AF22-21</strain>
    </source>
</reference>
<keyword evidence="1" id="KW-1133">Transmembrane helix</keyword>
<dbReference type="InterPro" id="IPR045584">
    <property type="entry name" value="Pilin-like"/>
</dbReference>
<evidence type="ECO:0000313" key="3">
    <source>
        <dbReference type="Proteomes" id="UP000283295"/>
    </source>
</evidence>
<comment type="caution">
    <text evidence="2">The sequence shown here is derived from an EMBL/GenBank/DDBJ whole genome shotgun (WGS) entry which is preliminary data.</text>
</comment>
<gene>
    <name evidence="2" type="ORF">DWX94_01205</name>
</gene>
<proteinExistence type="predicted"/>
<dbReference type="RefSeq" id="WP_022058473.1">
    <property type="nucleotide sequence ID" value="NZ_WQPE01000010.1"/>
</dbReference>
<dbReference type="NCBIfam" id="TIGR02532">
    <property type="entry name" value="IV_pilin_GFxxxE"/>
    <property type="match status" value="1"/>
</dbReference>
<dbReference type="OrthoDB" id="9923802at2"/>
<keyword evidence="1" id="KW-0472">Membrane</keyword>
<feature type="transmembrane region" description="Helical" evidence="1">
    <location>
        <begin position="12"/>
        <end position="37"/>
    </location>
</feature>
<dbReference type="AlphaFoldDB" id="A0A412IV95"/>
<dbReference type="InterPro" id="IPR012902">
    <property type="entry name" value="N_methyl_site"/>
</dbReference>
<organism evidence="2 3">
    <name type="scientific">Coprococcus eutactus</name>
    <dbReference type="NCBI Taxonomy" id="33043"/>
    <lineage>
        <taxon>Bacteria</taxon>
        <taxon>Bacillati</taxon>
        <taxon>Bacillota</taxon>
        <taxon>Clostridia</taxon>
        <taxon>Lachnospirales</taxon>
        <taxon>Lachnospiraceae</taxon>
        <taxon>Coprococcus</taxon>
    </lineage>
</organism>
<protein>
    <submittedName>
        <fullName evidence="2">Prepilin-type N-terminal cleavage/methylation domain-containing protein</fullName>
    </submittedName>
</protein>
<dbReference type="EMBL" id="QRVK01000002">
    <property type="protein sequence ID" value="RGS44045.1"/>
    <property type="molecule type" value="Genomic_DNA"/>
</dbReference>